<keyword evidence="2" id="KW-1185">Reference proteome</keyword>
<dbReference type="EMBL" id="JAINUF010000009">
    <property type="protein sequence ID" value="KAJ8349478.1"/>
    <property type="molecule type" value="Genomic_DNA"/>
</dbReference>
<name>A0A9Q1IR71_SYNKA</name>
<proteinExistence type="predicted"/>
<dbReference type="Proteomes" id="UP001152622">
    <property type="component" value="Chromosome 9"/>
</dbReference>
<accession>A0A9Q1IR71</accession>
<comment type="caution">
    <text evidence="1">The sequence shown here is derived from an EMBL/GenBank/DDBJ whole genome shotgun (WGS) entry which is preliminary data.</text>
</comment>
<organism evidence="1 2">
    <name type="scientific">Synaphobranchus kaupii</name>
    <name type="common">Kaup's arrowtooth eel</name>
    <dbReference type="NCBI Taxonomy" id="118154"/>
    <lineage>
        <taxon>Eukaryota</taxon>
        <taxon>Metazoa</taxon>
        <taxon>Chordata</taxon>
        <taxon>Craniata</taxon>
        <taxon>Vertebrata</taxon>
        <taxon>Euteleostomi</taxon>
        <taxon>Actinopterygii</taxon>
        <taxon>Neopterygii</taxon>
        <taxon>Teleostei</taxon>
        <taxon>Anguilliformes</taxon>
        <taxon>Synaphobranchidae</taxon>
        <taxon>Synaphobranchus</taxon>
    </lineage>
</organism>
<sequence length="94" mass="11180">MKEYNLSLHYHSHHSDNYMGMCACCELCAPRLWSRGPGPFLKQVYRYICPVEFQHERTTESRHQLIWDQPLTIPLSQLRLEPGPWTTESRHLLI</sequence>
<evidence type="ECO:0000313" key="2">
    <source>
        <dbReference type="Proteomes" id="UP001152622"/>
    </source>
</evidence>
<gene>
    <name evidence="1" type="ORF">SKAU_G00246080</name>
</gene>
<reference evidence="1" key="1">
    <citation type="journal article" date="2023" name="Science">
        <title>Genome structures resolve the early diversification of teleost fishes.</title>
        <authorList>
            <person name="Parey E."/>
            <person name="Louis A."/>
            <person name="Montfort J."/>
            <person name="Bouchez O."/>
            <person name="Roques C."/>
            <person name="Iampietro C."/>
            <person name="Lluch J."/>
            <person name="Castinel A."/>
            <person name="Donnadieu C."/>
            <person name="Desvignes T."/>
            <person name="Floi Bucao C."/>
            <person name="Jouanno E."/>
            <person name="Wen M."/>
            <person name="Mejri S."/>
            <person name="Dirks R."/>
            <person name="Jansen H."/>
            <person name="Henkel C."/>
            <person name="Chen W.J."/>
            <person name="Zahm M."/>
            <person name="Cabau C."/>
            <person name="Klopp C."/>
            <person name="Thompson A.W."/>
            <person name="Robinson-Rechavi M."/>
            <person name="Braasch I."/>
            <person name="Lecointre G."/>
            <person name="Bobe J."/>
            <person name="Postlethwait J.H."/>
            <person name="Berthelot C."/>
            <person name="Roest Crollius H."/>
            <person name="Guiguen Y."/>
        </authorList>
    </citation>
    <scope>NUCLEOTIDE SEQUENCE</scope>
    <source>
        <strain evidence="1">WJC10195</strain>
    </source>
</reference>
<dbReference type="AlphaFoldDB" id="A0A9Q1IR71"/>
<evidence type="ECO:0000313" key="1">
    <source>
        <dbReference type="EMBL" id="KAJ8349478.1"/>
    </source>
</evidence>
<protein>
    <submittedName>
        <fullName evidence="1">Uncharacterized protein</fullName>
    </submittedName>
</protein>